<proteinExistence type="evidence at transcript level"/>
<organism evidence="3">
    <name type="scientific">Lens culinaris</name>
    <name type="common">Lentil</name>
    <name type="synonym">Cicer lens</name>
    <dbReference type="NCBI Taxonomy" id="3864"/>
    <lineage>
        <taxon>Eukaryota</taxon>
        <taxon>Viridiplantae</taxon>
        <taxon>Streptophyta</taxon>
        <taxon>Embryophyta</taxon>
        <taxon>Tracheophyta</taxon>
        <taxon>Spermatophyta</taxon>
        <taxon>Magnoliopsida</taxon>
        <taxon>eudicotyledons</taxon>
        <taxon>Gunneridae</taxon>
        <taxon>Pentapetalae</taxon>
        <taxon>rosids</taxon>
        <taxon>fabids</taxon>
        <taxon>Fabales</taxon>
        <taxon>Fabaceae</taxon>
        <taxon>Papilionoideae</taxon>
        <taxon>50 kb inversion clade</taxon>
        <taxon>NPAAA clade</taxon>
        <taxon>Hologalegina</taxon>
        <taxon>IRL clade</taxon>
        <taxon>Fabeae</taxon>
        <taxon>Lens</taxon>
    </lineage>
</organism>
<evidence type="ECO:0000256" key="1">
    <source>
        <dbReference type="SAM" id="SignalP"/>
    </source>
</evidence>
<accession>A0A7T8IFZ6</accession>
<feature type="signal peptide" evidence="1">
    <location>
        <begin position="1"/>
        <end position="23"/>
    </location>
</feature>
<feature type="domain" description="Late nodulin" evidence="2">
    <location>
        <begin position="1"/>
        <end position="51"/>
    </location>
</feature>
<dbReference type="InterPro" id="IPR009810">
    <property type="entry name" value="Nodulin_late_dom"/>
</dbReference>
<name>A0A7T8IFZ6_LENCU</name>
<evidence type="ECO:0000313" key="3">
    <source>
        <dbReference type="EMBL" id="QQO74670.1"/>
    </source>
</evidence>
<protein>
    <submittedName>
        <fullName evidence="3">Nodule-specific cysteine-rich peptide L02</fullName>
    </submittedName>
</protein>
<dbReference type="Pfam" id="PF07127">
    <property type="entry name" value="Nodulin_late"/>
    <property type="match status" value="1"/>
</dbReference>
<reference evidence="3" key="1">
    <citation type="journal article" date="2020" name="Mol. Cell">
        <title>Proteome analysis reveals a significant host-specific response in Rhizobium leguminosarum bv viciae endosymbiotic cells.</title>
        <authorList>
            <person name="Duran D."/>
            <person name="Albareda M."/>
            <person name="Marina A."/>
            <person name="Garcia C."/>
            <person name="Ruiz-Argueso T."/>
            <person name="Palacios J."/>
        </authorList>
    </citation>
    <scope>NUCLEOTIDE SEQUENCE</scope>
    <source>
        <tissue evidence="3">Root nodules</tissue>
    </source>
</reference>
<dbReference type="GO" id="GO:0046872">
    <property type="term" value="F:metal ion binding"/>
    <property type="evidence" value="ECO:0007669"/>
    <property type="project" value="InterPro"/>
</dbReference>
<dbReference type="AlphaFoldDB" id="A0A7T8IFZ6"/>
<dbReference type="EMBL" id="MT371152">
    <property type="protein sequence ID" value="QQO74670.1"/>
    <property type="molecule type" value="mRNA"/>
</dbReference>
<keyword evidence="1" id="KW-0732">Signal</keyword>
<evidence type="ECO:0000259" key="2">
    <source>
        <dbReference type="Pfam" id="PF07127"/>
    </source>
</evidence>
<feature type="chain" id="PRO_5030639238" evidence="1">
    <location>
        <begin position="24"/>
        <end position="57"/>
    </location>
</feature>
<sequence length="57" mass="6588">MDQFLKFSYALIIFPSLFLVSHPLDCISDKDCPSHMCVPPLYLKCIKSACECLYGRW</sequence>